<evidence type="ECO:0000256" key="6">
    <source>
        <dbReference type="HAMAP-Rule" id="MF_01518"/>
    </source>
</evidence>
<dbReference type="GO" id="GO:0000034">
    <property type="term" value="F:adenine deaminase activity"/>
    <property type="evidence" value="ECO:0007669"/>
    <property type="project" value="UniProtKB-UniRule"/>
</dbReference>
<dbReference type="InterPro" id="IPR011059">
    <property type="entry name" value="Metal-dep_hydrolase_composite"/>
</dbReference>
<dbReference type="SUPFAM" id="SSF51338">
    <property type="entry name" value="Composite domain of metallo-dependent hydrolases"/>
    <property type="match status" value="1"/>
</dbReference>
<dbReference type="PANTHER" id="PTHR11113:SF2">
    <property type="entry name" value="ADENINE DEAMINASE"/>
    <property type="match status" value="1"/>
</dbReference>
<evidence type="ECO:0000313" key="9">
    <source>
        <dbReference type="EMBL" id="MCC2211090.1"/>
    </source>
</evidence>
<evidence type="ECO:0000256" key="3">
    <source>
        <dbReference type="ARBA" id="ARBA00022801"/>
    </source>
</evidence>
<organism evidence="9 10">
    <name type="scientific">Hominilimicola fabiformis</name>
    <dbReference type="NCBI Taxonomy" id="2885356"/>
    <lineage>
        <taxon>Bacteria</taxon>
        <taxon>Bacillati</taxon>
        <taxon>Bacillota</taxon>
        <taxon>Clostridia</taxon>
        <taxon>Eubacteriales</taxon>
        <taxon>Oscillospiraceae</taxon>
        <taxon>Hominilimicola</taxon>
    </lineage>
</organism>
<evidence type="ECO:0000259" key="8">
    <source>
        <dbReference type="Pfam" id="PF13382"/>
    </source>
</evidence>
<reference evidence="9 10" key="1">
    <citation type="submission" date="2021-10" db="EMBL/GenBank/DDBJ databases">
        <title>Anaerobic single-cell dispensing facilitates the cultivation of human gut bacteria.</title>
        <authorList>
            <person name="Afrizal A."/>
        </authorList>
    </citation>
    <scope>NUCLEOTIDE SEQUENCE [LARGE SCALE GENOMIC DNA]</scope>
    <source>
        <strain evidence="9 10">CLA-AA-H232</strain>
    </source>
</reference>
<evidence type="ECO:0000313" key="10">
    <source>
        <dbReference type="Proteomes" id="UP001198242"/>
    </source>
</evidence>
<evidence type="ECO:0000256" key="5">
    <source>
        <dbReference type="ARBA" id="ARBA00047720"/>
    </source>
</evidence>
<feature type="domain" description="Adenine deaminase C-terminal" evidence="8">
    <location>
        <begin position="392"/>
        <end position="544"/>
    </location>
</feature>
<gene>
    <name evidence="6 9" type="primary">ade</name>
    <name evidence="9" type="ORF">LKE05_09865</name>
</gene>
<keyword evidence="4 6" id="KW-0464">Manganese</keyword>
<protein>
    <recommendedName>
        <fullName evidence="2 6">Adenine deaminase</fullName>
        <shortName evidence="6">Adenase</shortName>
        <shortName evidence="6">Adenine aminase</shortName>
        <ecNumber evidence="2 6">3.5.4.2</ecNumber>
    </recommendedName>
</protein>
<dbReference type="HAMAP" id="MF_01518">
    <property type="entry name" value="Adenine_deamin"/>
    <property type="match status" value="1"/>
</dbReference>
<dbReference type="PANTHER" id="PTHR11113">
    <property type="entry name" value="N-ACETYLGLUCOSAMINE-6-PHOSPHATE DEACETYLASE"/>
    <property type="match status" value="1"/>
</dbReference>
<evidence type="ECO:0000259" key="7">
    <source>
        <dbReference type="Pfam" id="PF01979"/>
    </source>
</evidence>
<dbReference type="GO" id="GO:0006146">
    <property type="term" value="P:adenine catabolic process"/>
    <property type="evidence" value="ECO:0007669"/>
    <property type="project" value="InterPro"/>
</dbReference>
<evidence type="ECO:0000256" key="2">
    <source>
        <dbReference type="ARBA" id="ARBA00012782"/>
    </source>
</evidence>
<dbReference type="InterPro" id="IPR006679">
    <property type="entry name" value="Adenine_deam"/>
</dbReference>
<dbReference type="AlphaFoldDB" id="A0AAE3JAU6"/>
<dbReference type="Gene3D" id="3.20.20.140">
    <property type="entry name" value="Metal-dependent hydrolases"/>
    <property type="match status" value="1"/>
</dbReference>
<dbReference type="InterPro" id="IPR006680">
    <property type="entry name" value="Amidohydro-rel"/>
</dbReference>
<dbReference type="EMBL" id="JAJEQM010000013">
    <property type="protein sequence ID" value="MCC2211090.1"/>
    <property type="molecule type" value="Genomic_DNA"/>
</dbReference>
<name>A0AAE3JAU6_9FIRM</name>
<comment type="cofactor">
    <cofactor evidence="6">
        <name>Mn(2+)</name>
        <dbReference type="ChEBI" id="CHEBI:29035"/>
    </cofactor>
</comment>
<dbReference type="Proteomes" id="UP001198242">
    <property type="component" value="Unassembled WGS sequence"/>
</dbReference>
<dbReference type="NCBIfam" id="TIGR01178">
    <property type="entry name" value="ade"/>
    <property type="match status" value="1"/>
</dbReference>
<dbReference type="EC" id="3.5.4.2" evidence="2 6"/>
<dbReference type="InterPro" id="IPR026912">
    <property type="entry name" value="Adenine_deam_C"/>
</dbReference>
<dbReference type="Gene3D" id="2.30.40.10">
    <property type="entry name" value="Urease, subunit C, domain 1"/>
    <property type="match status" value="1"/>
</dbReference>
<evidence type="ECO:0000256" key="4">
    <source>
        <dbReference type="ARBA" id="ARBA00023211"/>
    </source>
</evidence>
<evidence type="ECO:0000256" key="1">
    <source>
        <dbReference type="ARBA" id="ARBA00006773"/>
    </source>
</evidence>
<accession>A0AAE3JAU6</accession>
<keyword evidence="3 6" id="KW-0378">Hydrolase</keyword>
<dbReference type="CDD" id="cd01295">
    <property type="entry name" value="AdeC"/>
    <property type="match status" value="1"/>
</dbReference>
<dbReference type="RefSeq" id="WP_308456707.1">
    <property type="nucleotide sequence ID" value="NZ_JAJEQM010000013.1"/>
</dbReference>
<dbReference type="Pfam" id="PF13382">
    <property type="entry name" value="Adenine_deam_C"/>
    <property type="match status" value="1"/>
</dbReference>
<feature type="domain" description="Amidohydrolase-related" evidence="7">
    <location>
        <begin position="62"/>
        <end position="338"/>
    </location>
</feature>
<sequence length="547" mass="58921">MKKTYIDTAMERIAPDLILKGGNVVDVFSGRVIKADVIIKDGIICGVGSYSGENEQDVSGKYIMPGFIDSHVHIESSMTQPSEYAKAVMPHGITTVIADPHEITNVCGEDGLEFMLKSAKNIPLDVNLMLPSCVPATPFEHTGANLDAKTTQKLAPKFFGIGEMMNYPGIVSGDDETLGKLCLDIIDGHAPLLSGHELDAYASAGIKTDHECSVVEEMTEKISKGMYILLREGTLSLDVAKLIKGVTPYTLRRCAFCTDDRFVGEIIRDGSIDHCIRKAVSLGLNNIDAIIMATLNACEIYGMKNKGAIAPSYIADIVVADDLNLSSISQVYKNGKLVCENGKALFECETVDNSKVTNTVHLPKISADFFKTDVKDKFDAIELIPESIITKKVTVSYSDSLSKVCVIERHHNLGTKGIGFVTNYGITNGAIATSIGHDSHNVIVIGDNDSDMALAVNTLGTSGGIAVCSEGKVIASMTLDIAGLMSVKSADEVTREHDNLYSAAKVLNITDKIDPFLSLAFLPLPVIPEVRITDSGLFDVINFKFVE</sequence>
<comment type="similarity">
    <text evidence="1 6">Belongs to the metallo-dependent hydrolases superfamily. Adenine deaminase family.</text>
</comment>
<dbReference type="Pfam" id="PF01979">
    <property type="entry name" value="Amidohydro_1"/>
    <property type="match status" value="1"/>
</dbReference>
<proteinExistence type="inferred from homology"/>
<dbReference type="SUPFAM" id="SSF51556">
    <property type="entry name" value="Metallo-dependent hydrolases"/>
    <property type="match status" value="1"/>
</dbReference>
<dbReference type="InterPro" id="IPR032466">
    <property type="entry name" value="Metal_Hydrolase"/>
</dbReference>
<keyword evidence="10" id="KW-1185">Reference proteome</keyword>
<comment type="caution">
    <text evidence="9">The sequence shown here is derived from an EMBL/GenBank/DDBJ whole genome shotgun (WGS) entry which is preliminary data.</text>
</comment>
<comment type="catalytic activity">
    <reaction evidence="5 6">
        <text>adenine + H2O + H(+) = hypoxanthine + NH4(+)</text>
        <dbReference type="Rhea" id="RHEA:23688"/>
        <dbReference type="ChEBI" id="CHEBI:15377"/>
        <dbReference type="ChEBI" id="CHEBI:15378"/>
        <dbReference type="ChEBI" id="CHEBI:16708"/>
        <dbReference type="ChEBI" id="CHEBI:17368"/>
        <dbReference type="ChEBI" id="CHEBI:28938"/>
        <dbReference type="EC" id="3.5.4.2"/>
    </reaction>
</comment>